<evidence type="ECO:0000313" key="5">
    <source>
        <dbReference type="Proteomes" id="UP000305064"/>
    </source>
</evidence>
<dbReference type="PANTHER" id="PTHR46082:SF11">
    <property type="entry name" value="AAA+ ATPASE DOMAIN-CONTAINING PROTEIN-RELATED"/>
    <property type="match status" value="1"/>
</dbReference>
<dbReference type="Gene3D" id="3.40.50.1580">
    <property type="entry name" value="Nucleoside phosphorylase domain"/>
    <property type="match status" value="1"/>
</dbReference>
<evidence type="ECO:0000259" key="3">
    <source>
        <dbReference type="PROSITE" id="PS50837"/>
    </source>
</evidence>
<protein>
    <recommendedName>
        <fullName evidence="3">NACHT domain-containing protein</fullName>
    </recommendedName>
</protein>
<dbReference type="InterPro" id="IPR027417">
    <property type="entry name" value="P-loop_NTPase"/>
</dbReference>
<dbReference type="SUPFAM" id="SSF52540">
    <property type="entry name" value="P-loop containing nucleoside triphosphate hydrolases"/>
    <property type="match status" value="1"/>
</dbReference>
<name>A0AB38M3X6_AURPU</name>
<dbReference type="PANTHER" id="PTHR46082">
    <property type="entry name" value="ATP/GTP-BINDING PROTEIN-RELATED"/>
    <property type="match status" value="1"/>
</dbReference>
<proteinExistence type="predicted"/>
<dbReference type="Pfam" id="PF24883">
    <property type="entry name" value="NPHP3_N"/>
    <property type="match status" value="1"/>
</dbReference>
<sequence length="1349" mass="150424">MASSQQREIPTSHDGQAGINPADHYTIGWICALPIELAAAVKMLDVEHQRLPPPPGDDNSYRFGRIGDHNIVIGCLPSGRAGLVSASSVATQMLSAFRQIRVGLMVGIGGGVPSEDNDVRLGDIVVSHPNGQHGGVAQYDFGRARPDGIFERIGSLNAPPNALLTALTDVRAAEEMDELKIFDYLSRLTDRLPPYAYPSKLTDCLYQPKYSHIGGRNCIRCDSENSVVREKVSTNGPRIHYGTIASGNMVMRDAIERDQISQDLGGVLCFEMEAAGLMNNFPCLVIRGISDYSDSHKNDRWQRYAAATAAAFAKELLYEPDGFAADQELRDVRYSLVVVGQLLTSFEGANEREILEWLSPSLKLSRIQNVTRDCRVHGTGNWFIQDYRYSTWFQAGSLVWLHGVAGCGKTVLSSIIIDDLKERCIPLSNTRVAYWYFQFSDSTTQDISYMLRSILRQLASSPLPDQLRGLWSQHFRNQSEPSRAELLGVISDVVKSHEVVYLVLDALDEYPAEKSPERRTLLMIIKELMTSCAPSLRCLITSRREPDIQEELQSVAYCIIDVDPAIQGDIGKLVAFALSQDSIRRWGDTLVSFASTKLLDAQERLKRRFRWTDLQIKRLRNCPTEHHFRIALDTIPKTLEDTYHQALQTIPRIYQKEVRTILIWLTSSFREMTSIEIAAIVAYQGIQDVLRICTSVLVTVIDGDAQDTIKLAHFTVKEFLIGRLHDDESPHWYRFTSQLAHCYIAKQTLDCLFGPSDSPEWQELRSYATTYWPDHAKHDDGTSFWASVRIIRDIDEDLVESASHNHLNPTVLEALAERRVEEFPISCRTLVAVAGLSLDAFGKIIDARSADVDLNGHILLSIAEVPSGIDAIQMLLDRNMSVIITDTLVESLATSPFGSDIMMLLMKNSKFEQDLTSEGIATIAGRFDLKVLDRLLKIHRCAILEPLEIINQLAYNCYLRKAERNHPPTSRKLSREYRPALVRSDARSIMASMHDLVIYMGPRVISLITENIVGLSVEGPRFSTVRSVPQRLPSHIVVSEEGLKAAVLNMKSVSYLKRVSETHVLKHPTTITVDQEFITDTWTPGNISLFTEQDGRLEHSRTSLSPFSPLPDHVVSKVRHGKVFSAAVKDYKNVIFVEQGFLWASGISSPTFSSSENNGSYPLATESLSGGINSLSPELDTVHRALDALRRDLEALSLPPQMSLCGLPLLHDLPVSRACLRRFDWVDSSPASTLPQANNHVQLLEAEGASSSLISQWITPGPSVSPYSSRTPSRGSSPDSSAGSSISFSTYWTDLLKACPIRVIPDILDTWDLQATDGIRDEIATHARSKWLVERGKCRSLPLYSPALD</sequence>
<feature type="domain" description="NACHT" evidence="3">
    <location>
        <begin position="397"/>
        <end position="543"/>
    </location>
</feature>
<dbReference type="InterPro" id="IPR000845">
    <property type="entry name" value="Nucleoside_phosphorylase_d"/>
</dbReference>
<feature type="compositionally biased region" description="Low complexity" evidence="2">
    <location>
        <begin position="1265"/>
        <end position="1284"/>
    </location>
</feature>
<accession>A0AB38M3X6</accession>
<dbReference type="InterPro" id="IPR056884">
    <property type="entry name" value="NPHP3-like_N"/>
</dbReference>
<dbReference type="Proteomes" id="UP000305064">
    <property type="component" value="Unassembled WGS sequence"/>
</dbReference>
<dbReference type="GO" id="GO:0003824">
    <property type="term" value="F:catalytic activity"/>
    <property type="evidence" value="ECO:0007669"/>
    <property type="project" value="InterPro"/>
</dbReference>
<dbReference type="EMBL" id="QZBJ01000013">
    <property type="protein sequence ID" value="THY76962.1"/>
    <property type="molecule type" value="Genomic_DNA"/>
</dbReference>
<dbReference type="PROSITE" id="PS50837">
    <property type="entry name" value="NACHT"/>
    <property type="match status" value="1"/>
</dbReference>
<feature type="region of interest" description="Disordered" evidence="2">
    <location>
        <begin position="1263"/>
        <end position="1284"/>
    </location>
</feature>
<dbReference type="SUPFAM" id="SSF53167">
    <property type="entry name" value="Purine and uridine phosphorylases"/>
    <property type="match status" value="1"/>
</dbReference>
<evidence type="ECO:0000313" key="4">
    <source>
        <dbReference type="EMBL" id="THY76962.1"/>
    </source>
</evidence>
<organism evidence="4 5">
    <name type="scientific">Aureobasidium pullulans</name>
    <name type="common">Black yeast</name>
    <name type="synonym">Pullularia pullulans</name>
    <dbReference type="NCBI Taxonomy" id="5580"/>
    <lineage>
        <taxon>Eukaryota</taxon>
        <taxon>Fungi</taxon>
        <taxon>Dikarya</taxon>
        <taxon>Ascomycota</taxon>
        <taxon>Pezizomycotina</taxon>
        <taxon>Dothideomycetes</taxon>
        <taxon>Dothideomycetidae</taxon>
        <taxon>Dothideales</taxon>
        <taxon>Saccotheciaceae</taxon>
        <taxon>Aureobasidium</taxon>
    </lineage>
</organism>
<comment type="caution">
    <text evidence="4">The sequence shown here is derived from an EMBL/GenBank/DDBJ whole genome shotgun (WGS) entry which is preliminary data.</text>
</comment>
<gene>
    <name evidence="4" type="ORF">D6C94_02683</name>
</gene>
<reference evidence="4 5" key="1">
    <citation type="submission" date="2018-10" db="EMBL/GenBank/DDBJ databases">
        <title>Fifty Aureobasidium pullulans genomes reveal a recombining polyextremotolerant generalist.</title>
        <authorList>
            <person name="Gostincar C."/>
            <person name="Turk M."/>
            <person name="Zajc J."/>
            <person name="Gunde-Cimerman N."/>
        </authorList>
    </citation>
    <scope>NUCLEOTIDE SEQUENCE [LARGE SCALE GENOMIC DNA]</scope>
    <source>
        <strain evidence="4 5">EXF-4256</strain>
    </source>
</reference>
<keyword evidence="1" id="KW-0677">Repeat</keyword>
<dbReference type="InterPro" id="IPR053137">
    <property type="entry name" value="NLR-like"/>
</dbReference>
<dbReference type="InterPro" id="IPR035994">
    <property type="entry name" value="Nucleoside_phosphorylase_sf"/>
</dbReference>
<dbReference type="InterPro" id="IPR007111">
    <property type="entry name" value="NACHT_NTPase"/>
</dbReference>
<dbReference type="CDD" id="cd09008">
    <property type="entry name" value="MTAN"/>
    <property type="match status" value="1"/>
</dbReference>
<dbReference type="GO" id="GO:0009116">
    <property type="term" value="P:nucleoside metabolic process"/>
    <property type="evidence" value="ECO:0007669"/>
    <property type="project" value="InterPro"/>
</dbReference>
<evidence type="ECO:0000256" key="2">
    <source>
        <dbReference type="SAM" id="MobiDB-lite"/>
    </source>
</evidence>
<dbReference type="Pfam" id="PF01048">
    <property type="entry name" value="PNP_UDP_1"/>
    <property type="match status" value="1"/>
</dbReference>
<evidence type="ECO:0000256" key="1">
    <source>
        <dbReference type="ARBA" id="ARBA00022737"/>
    </source>
</evidence>
<dbReference type="Gene3D" id="3.40.50.300">
    <property type="entry name" value="P-loop containing nucleotide triphosphate hydrolases"/>
    <property type="match status" value="1"/>
</dbReference>